<dbReference type="STRING" id="890420.SAMN05216226_101193"/>
<dbReference type="Gene3D" id="3.75.10.10">
    <property type="entry name" value="L-arginine/glycine Amidinotransferase, Chain A"/>
    <property type="match status" value="1"/>
</dbReference>
<dbReference type="OrthoDB" id="33582at2157"/>
<dbReference type="GO" id="GO:0042256">
    <property type="term" value="P:cytosolic ribosome assembly"/>
    <property type="evidence" value="ECO:0007669"/>
    <property type="project" value="InterPro"/>
</dbReference>
<evidence type="ECO:0000256" key="1">
    <source>
        <dbReference type="ARBA" id="ARBA00022540"/>
    </source>
</evidence>
<comment type="function">
    <text evidence="3">Binds to the 50S ribosomal subunit and prevents its association with the 30S ribosomal subunit to form the 70S initiation complex.</text>
</comment>
<keyword evidence="5" id="KW-1185">Reference proteome</keyword>
<dbReference type="RefSeq" id="WP_092698498.1">
    <property type="nucleotide sequence ID" value="NZ_FNFC01000001.1"/>
</dbReference>
<dbReference type="SUPFAM" id="SSF55909">
    <property type="entry name" value="Pentein"/>
    <property type="match status" value="1"/>
</dbReference>
<gene>
    <name evidence="3" type="primary">eif6</name>
    <name evidence="4" type="ORF">SAMN05216226_101193</name>
</gene>
<dbReference type="GO" id="GO:0043022">
    <property type="term" value="F:ribosome binding"/>
    <property type="evidence" value="ECO:0007669"/>
    <property type="project" value="InterPro"/>
</dbReference>
<dbReference type="GO" id="GO:0003743">
    <property type="term" value="F:translation initiation factor activity"/>
    <property type="evidence" value="ECO:0007669"/>
    <property type="project" value="UniProtKB-UniRule"/>
</dbReference>
<dbReference type="HAMAP" id="MF_00032">
    <property type="entry name" value="eIF_6"/>
    <property type="match status" value="1"/>
</dbReference>
<dbReference type="AlphaFoldDB" id="A0A1G8RYS5"/>
<dbReference type="NCBIfam" id="TIGR00323">
    <property type="entry name" value="eIF-6"/>
    <property type="match status" value="1"/>
</dbReference>
<dbReference type="CDD" id="cd00527">
    <property type="entry name" value="IF6"/>
    <property type="match status" value="1"/>
</dbReference>
<dbReference type="Proteomes" id="UP000198856">
    <property type="component" value="Unassembled WGS sequence"/>
</dbReference>
<evidence type="ECO:0000313" key="5">
    <source>
        <dbReference type="Proteomes" id="UP000198856"/>
    </source>
</evidence>
<keyword evidence="2 3" id="KW-0648">Protein biosynthesis</keyword>
<protein>
    <recommendedName>
        <fullName evidence="3">Translation initiation factor 6</fullName>
        <shortName evidence="3">aIF-6</shortName>
    </recommendedName>
</protein>
<reference evidence="4 5" key="1">
    <citation type="submission" date="2016-10" db="EMBL/GenBank/DDBJ databases">
        <authorList>
            <person name="de Groot N.N."/>
        </authorList>
    </citation>
    <scope>NUCLEOTIDE SEQUENCE [LARGE SCALE GENOMIC DNA]</scope>
    <source>
        <strain evidence="4 5">IBRC-M10015</strain>
    </source>
</reference>
<dbReference type="Pfam" id="PF01912">
    <property type="entry name" value="eIF-6"/>
    <property type="match status" value="1"/>
</dbReference>
<dbReference type="EMBL" id="FNFC01000001">
    <property type="protein sequence ID" value="SDJ22062.1"/>
    <property type="molecule type" value="Genomic_DNA"/>
</dbReference>
<evidence type="ECO:0000256" key="2">
    <source>
        <dbReference type="ARBA" id="ARBA00022917"/>
    </source>
</evidence>
<proteinExistence type="inferred from homology"/>
<evidence type="ECO:0000313" key="4">
    <source>
        <dbReference type="EMBL" id="SDJ22062.1"/>
    </source>
</evidence>
<sequence>MFRTALAGSPYIGVFARATDDCLLIRPDVDESLHESCADELGVPAVPTTVGGSGTVGALATGNSNGLLVSSRISEREREQITDAVDLSVTELPGRINAAGNVVLVNDTGAYVHPDLPDEAVDSIETGLDVSVTRGTIAGVDTVGTAAVATNDGVLCHPKTTDERLDELEDALGVPADIGTINYGGPLVGSGMVANDDGYIVGTETTGPELGRIESALGYIDN</sequence>
<dbReference type="PIRSF" id="PIRSF006413">
    <property type="entry name" value="IF-6"/>
    <property type="match status" value="1"/>
</dbReference>
<evidence type="ECO:0000256" key="3">
    <source>
        <dbReference type="HAMAP-Rule" id="MF_00032"/>
    </source>
</evidence>
<accession>A0A1G8RYS5</accession>
<dbReference type="NCBIfam" id="NF003128">
    <property type="entry name" value="PRK04046.1-4"/>
    <property type="match status" value="1"/>
</dbReference>
<dbReference type="InterPro" id="IPR002769">
    <property type="entry name" value="eIF6"/>
</dbReference>
<name>A0A1G8RYS5_9EURY</name>
<keyword evidence="1 3" id="KW-0396">Initiation factor</keyword>
<organism evidence="4 5">
    <name type="scientific">Halovenus aranensis</name>
    <dbReference type="NCBI Taxonomy" id="890420"/>
    <lineage>
        <taxon>Archaea</taxon>
        <taxon>Methanobacteriati</taxon>
        <taxon>Methanobacteriota</taxon>
        <taxon>Stenosarchaea group</taxon>
        <taxon>Halobacteria</taxon>
        <taxon>Halobacteriales</taxon>
        <taxon>Haloarculaceae</taxon>
        <taxon>Halovenus</taxon>
    </lineage>
</organism>
<dbReference type="SMART" id="SM00654">
    <property type="entry name" value="eIF6"/>
    <property type="match status" value="1"/>
</dbReference>
<dbReference type="PANTHER" id="PTHR10784">
    <property type="entry name" value="TRANSLATION INITIATION FACTOR 6"/>
    <property type="match status" value="1"/>
</dbReference>
<comment type="similarity">
    <text evidence="3">Belongs to the eIF-6 family.</text>
</comment>